<keyword evidence="7 10" id="KW-1133">Transmembrane helix</keyword>
<dbReference type="Proteomes" id="UP000480164">
    <property type="component" value="Unassembled WGS sequence"/>
</dbReference>
<dbReference type="EMBL" id="WLZX01000001">
    <property type="protein sequence ID" value="MTD26139.1"/>
    <property type="molecule type" value="Genomic_DNA"/>
</dbReference>
<keyword evidence="8 10" id="KW-0472">Membrane</keyword>
<dbReference type="Gene3D" id="3.40.50.300">
    <property type="entry name" value="P-loop containing nucleotide triphosphate hydrolases"/>
    <property type="match status" value="1"/>
</dbReference>
<dbReference type="InterPro" id="IPR003439">
    <property type="entry name" value="ABC_transporter-like_ATP-bd"/>
</dbReference>
<feature type="domain" description="ABC transporter" evidence="11">
    <location>
        <begin position="492"/>
        <end position="707"/>
    </location>
</feature>
<dbReference type="InterPro" id="IPR017871">
    <property type="entry name" value="ABC_transporter-like_CS"/>
</dbReference>
<dbReference type="SUPFAM" id="SSF52540">
    <property type="entry name" value="P-loop containing nucleoside triphosphate hydrolases"/>
    <property type="match status" value="1"/>
</dbReference>
<dbReference type="InterPro" id="IPR039421">
    <property type="entry name" value="Type_1_exporter"/>
</dbReference>
<dbReference type="InterPro" id="IPR003593">
    <property type="entry name" value="AAA+_ATPase"/>
</dbReference>
<evidence type="ECO:0000256" key="5">
    <source>
        <dbReference type="ARBA" id="ARBA00022741"/>
    </source>
</evidence>
<reference evidence="14 15" key="1">
    <citation type="submission" date="2019-11" db="EMBL/GenBank/DDBJ databases">
        <title>Erwinia sp. nov., isolated from feces of birds in Tibet plateau of China.</title>
        <authorList>
            <person name="Ge Y."/>
        </authorList>
    </citation>
    <scope>NUCLEOTIDE SEQUENCE [LARGE SCALE GENOMIC DNA]</scope>
    <source>
        <strain evidence="14 15">J316</strain>
    </source>
</reference>
<keyword evidence="6 14" id="KW-0067">ATP-binding</keyword>
<dbReference type="CDD" id="cd02419">
    <property type="entry name" value="Peptidase_C39C"/>
    <property type="match status" value="1"/>
</dbReference>
<protein>
    <recommendedName>
        <fullName evidence="3">ABC-type xenobiotic transporter</fullName>
        <ecNumber evidence="3">7.6.2.2</ecNumber>
    </recommendedName>
</protein>
<evidence type="ECO:0000256" key="4">
    <source>
        <dbReference type="ARBA" id="ARBA00022692"/>
    </source>
</evidence>
<comment type="subcellular location">
    <subcellularLocation>
        <location evidence="1">Cell membrane</location>
        <topology evidence="1">Multi-pass membrane protein</topology>
    </subcellularLocation>
</comment>
<dbReference type="Gene3D" id="1.20.1560.10">
    <property type="entry name" value="ABC transporter type 1, transmembrane domain"/>
    <property type="match status" value="1"/>
</dbReference>
<dbReference type="SMART" id="SM00382">
    <property type="entry name" value="AAA"/>
    <property type="match status" value="1"/>
</dbReference>
<dbReference type="PROSITE" id="PS50929">
    <property type="entry name" value="ABC_TM1F"/>
    <property type="match status" value="1"/>
</dbReference>
<feature type="transmembrane region" description="Helical" evidence="10">
    <location>
        <begin position="175"/>
        <end position="195"/>
    </location>
</feature>
<dbReference type="GO" id="GO:0005524">
    <property type="term" value="F:ATP binding"/>
    <property type="evidence" value="ECO:0007669"/>
    <property type="project" value="UniProtKB-KW"/>
</dbReference>
<evidence type="ECO:0000256" key="3">
    <source>
        <dbReference type="ARBA" id="ARBA00012191"/>
    </source>
</evidence>
<evidence type="ECO:0000313" key="14">
    <source>
        <dbReference type="EMBL" id="MTD26139.1"/>
    </source>
</evidence>
<feature type="transmembrane region" description="Helical" evidence="10">
    <location>
        <begin position="210"/>
        <end position="230"/>
    </location>
</feature>
<dbReference type="InterPro" id="IPR027417">
    <property type="entry name" value="P-loop_NTPase"/>
</dbReference>
<evidence type="ECO:0000313" key="15">
    <source>
        <dbReference type="Proteomes" id="UP000480164"/>
    </source>
</evidence>
<dbReference type="PROSITE" id="PS50893">
    <property type="entry name" value="ABC_TRANSPORTER_2"/>
    <property type="match status" value="1"/>
</dbReference>
<feature type="domain" description="ABC transmembrane type-1" evidence="12">
    <location>
        <begin position="179"/>
        <end position="458"/>
    </location>
</feature>
<evidence type="ECO:0000259" key="12">
    <source>
        <dbReference type="PROSITE" id="PS50929"/>
    </source>
</evidence>
<evidence type="ECO:0000256" key="8">
    <source>
        <dbReference type="ARBA" id="ARBA00023136"/>
    </source>
</evidence>
<dbReference type="Pfam" id="PF03412">
    <property type="entry name" value="Peptidase_C39"/>
    <property type="match status" value="1"/>
</dbReference>
<dbReference type="PANTHER" id="PTHR24221:SF606">
    <property type="entry name" value="COLICIN V SECRETION-PROCESSING ATP-BINDING PROTEIN"/>
    <property type="match status" value="1"/>
</dbReference>
<feature type="transmembrane region" description="Helical" evidence="10">
    <location>
        <begin position="299"/>
        <end position="329"/>
    </location>
</feature>
<sequence length="707" mass="77976">MASETLSFLREQLNFSGRRRVPVILQTEATECGLACLAMMAGWHGLHTDILSLRARFGVSSRGATLGTLQAAAGEIGLSCRALSLEIHEVTQLNLPCIIHWNFSHFVVLVKITSDKFVIHDPAAGKRIISRKTFSDAFTGVALEMWPAKTFTPGRSTRRLKFYQLFGNIQGFGKALVKITLFSLMIEFISLLLPVGTQVVMDHVIPAADYSLLSLVCLSLFSLVFLQAIISMVRAWSLMVVDTLTDIQWKDGLIRHMLRLPLEWFEKRRIGDIQSRFDSLDVLRNSFIHDITGSIIDSIMVVGALILLIAYGGYLTTIVLAFTAVYAALRLATFARYRQLNEEQIIKSAVADSHFTETLYGIATLRAQGLVNNRSNNWLTLRINAANAGISQRRFDIIFNTISTFTSACDNVMILWLGIHAIMGNSMTIGAFVAFTTFRELFTDRVLGITDMLLRLRMLSLHNDRISDIALSEPEPCISDKRFFTPGTALSLSVNSVTFRYDAQSTPILSAFNLQVAAGESIAITGPSGCGKSTLMKIMCGLAPPGEGNISVNEHDISAIGLNNYRQSIACILQDDRLFAGSLRDNLTGFSAEKDEEWMQACARVSHIHEDIMALPMGYETLIGELGEGLSGGQRQRIFIARALYRRPGILFMDEATSHLDEENEAAINHAIAALAITRIIIAHRPSTIASAQRVVYLGKLSSAING</sequence>
<evidence type="ECO:0000256" key="7">
    <source>
        <dbReference type="ARBA" id="ARBA00022989"/>
    </source>
</evidence>
<evidence type="ECO:0000256" key="10">
    <source>
        <dbReference type="SAM" id="Phobius"/>
    </source>
</evidence>
<dbReference type="InterPro" id="IPR011527">
    <property type="entry name" value="ABC1_TM_dom"/>
</dbReference>
<keyword evidence="4 10" id="KW-0812">Transmembrane</keyword>
<accession>A0ABW9R7U1</accession>
<feature type="transmembrane region" description="Helical" evidence="10">
    <location>
        <begin position="413"/>
        <end position="435"/>
    </location>
</feature>
<organism evidence="14 15">
    <name type="scientific">Erwinia sorbitola</name>
    <dbReference type="NCBI Taxonomy" id="2681984"/>
    <lineage>
        <taxon>Bacteria</taxon>
        <taxon>Pseudomonadati</taxon>
        <taxon>Pseudomonadota</taxon>
        <taxon>Gammaproteobacteria</taxon>
        <taxon>Enterobacterales</taxon>
        <taxon>Erwiniaceae</taxon>
        <taxon>Erwinia</taxon>
    </lineage>
</organism>
<keyword evidence="5" id="KW-0547">Nucleotide-binding</keyword>
<dbReference type="CDD" id="cd18567">
    <property type="entry name" value="ABC_6TM_CvaB_RaxB_like"/>
    <property type="match status" value="1"/>
</dbReference>
<comment type="catalytic activity">
    <reaction evidence="9">
        <text>ATP + H2O + xenobioticSide 1 = ADP + phosphate + xenobioticSide 2.</text>
        <dbReference type="EC" id="7.6.2.2"/>
    </reaction>
</comment>
<dbReference type="SUPFAM" id="SSF90123">
    <property type="entry name" value="ABC transporter transmembrane region"/>
    <property type="match status" value="1"/>
</dbReference>
<proteinExistence type="inferred from homology"/>
<evidence type="ECO:0000256" key="6">
    <source>
        <dbReference type="ARBA" id="ARBA00022840"/>
    </source>
</evidence>
<dbReference type="RefSeq" id="WP_154751417.1">
    <property type="nucleotide sequence ID" value="NZ_WLZX01000001.1"/>
</dbReference>
<dbReference type="Pfam" id="PF00005">
    <property type="entry name" value="ABC_tran"/>
    <property type="match status" value="1"/>
</dbReference>
<comment type="caution">
    <text evidence="14">The sequence shown here is derived from an EMBL/GenBank/DDBJ whole genome shotgun (WGS) entry which is preliminary data.</text>
</comment>
<dbReference type="InterPro" id="IPR005074">
    <property type="entry name" value="Peptidase_C39"/>
</dbReference>
<keyword evidence="15" id="KW-1185">Reference proteome</keyword>
<comment type="similarity">
    <text evidence="2">Belongs to the ABC transporter superfamily. Drug exporter-2 (TC 3.A.1.117) family.</text>
</comment>
<dbReference type="PANTHER" id="PTHR24221">
    <property type="entry name" value="ATP-BINDING CASSETTE SUB-FAMILY B"/>
    <property type="match status" value="1"/>
</dbReference>
<evidence type="ECO:0000256" key="1">
    <source>
        <dbReference type="ARBA" id="ARBA00004651"/>
    </source>
</evidence>
<dbReference type="PROSITE" id="PS50990">
    <property type="entry name" value="PEPTIDASE_C39"/>
    <property type="match status" value="1"/>
</dbReference>
<evidence type="ECO:0000259" key="11">
    <source>
        <dbReference type="PROSITE" id="PS50893"/>
    </source>
</evidence>
<evidence type="ECO:0000259" key="13">
    <source>
        <dbReference type="PROSITE" id="PS50990"/>
    </source>
</evidence>
<gene>
    <name evidence="14" type="ORF">GK011_04165</name>
</gene>
<dbReference type="EC" id="7.6.2.2" evidence="3"/>
<name>A0ABW9R7U1_9GAMM</name>
<evidence type="ECO:0000256" key="2">
    <source>
        <dbReference type="ARBA" id="ARBA00006526"/>
    </source>
</evidence>
<feature type="domain" description="Peptidase C39" evidence="13">
    <location>
        <begin position="26"/>
        <end position="145"/>
    </location>
</feature>
<dbReference type="PROSITE" id="PS00211">
    <property type="entry name" value="ABC_TRANSPORTER_1"/>
    <property type="match status" value="1"/>
</dbReference>
<dbReference type="InterPro" id="IPR036640">
    <property type="entry name" value="ABC1_TM_sf"/>
</dbReference>
<dbReference type="Gene3D" id="3.90.70.10">
    <property type="entry name" value="Cysteine proteinases"/>
    <property type="match status" value="1"/>
</dbReference>
<evidence type="ECO:0000256" key="9">
    <source>
        <dbReference type="ARBA" id="ARBA00034018"/>
    </source>
</evidence>
<dbReference type="InterPro" id="IPR033838">
    <property type="entry name" value="CvaB_peptidase"/>
</dbReference>
<dbReference type="Pfam" id="PF00664">
    <property type="entry name" value="ABC_membrane"/>
    <property type="match status" value="1"/>
</dbReference>